<keyword evidence="3" id="KW-1185">Reference proteome</keyword>
<organism evidence="2 3">
    <name type="scientific">Bradyrhizobium huanghuaihaiense</name>
    <dbReference type="NCBI Taxonomy" id="990078"/>
    <lineage>
        <taxon>Bacteria</taxon>
        <taxon>Pseudomonadati</taxon>
        <taxon>Pseudomonadota</taxon>
        <taxon>Alphaproteobacteria</taxon>
        <taxon>Hyphomicrobiales</taxon>
        <taxon>Nitrobacteraceae</taxon>
        <taxon>Bradyrhizobium</taxon>
    </lineage>
</organism>
<dbReference type="AlphaFoldDB" id="A0A562RPE5"/>
<reference evidence="2 3" key="1">
    <citation type="journal article" date="2015" name="Stand. Genomic Sci.">
        <title>Genomic Encyclopedia of Bacterial and Archaeal Type Strains, Phase III: the genomes of soil and plant-associated and newly described type strains.</title>
        <authorList>
            <person name="Whitman W.B."/>
            <person name="Woyke T."/>
            <person name="Klenk H.P."/>
            <person name="Zhou Y."/>
            <person name="Lilburn T.G."/>
            <person name="Beck B.J."/>
            <person name="De Vos P."/>
            <person name="Vandamme P."/>
            <person name="Eisen J.A."/>
            <person name="Garrity G."/>
            <person name="Hugenholtz P."/>
            <person name="Kyrpides N.C."/>
        </authorList>
    </citation>
    <scope>NUCLEOTIDE SEQUENCE [LARGE SCALE GENOMIC DNA]</scope>
    <source>
        <strain evidence="2 3">CGMCC 1.10948</strain>
    </source>
</reference>
<proteinExistence type="predicted"/>
<dbReference type="Proteomes" id="UP000316291">
    <property type="component" value="Unassembled WGS sequence"/>
</dbReference>
<evidence type="ECO:0000313" key="3">
    <source>
        <dbReference type="Proteomes" id="UP000316291"/>
    </source>
</evidence>
<feature type="region of interest" description="Disordered" evidence="1">
    <location>
        <begin position="57"/>
        <end position="78"/>
    </location>
</feature>
<comment type="caution">
    <text evidence="2">The sequence shown here is derived from an EMBL/GenBank/DDBJ whole genome shotgun (WGS) entry which is preliminary data.</text>
</comment>
<dbReference type="RefSeq" id="WP_018646263.1">
    <property type="nucleotide sequence ID" value="NZ_VLLA01000008.1"/>
</dbReference>
<evidence type="ECO:0000313" key="2">
    <source>
        <dbReference type="EMBL" id="TWI70424.1"/>
    </source>
</evidence>
<name>A0A562RPE5_9BRAD</name>
<evidence type="ECO:0000256" key="1">
    <source>
        <dbReference type="SAM" id="MobiDB-lite"/>
    </source>
</evidence>
<sequence>MARAEDGSADYEHIHSVGFVCSEWEAKPPSVSYGTCLGDDGDARSAERFRHRALDLSERASHHAAPLDDDNQLTVHDF</sequence>
<dbReference type="EMBL" id="VLLA01000008">
    <property type="protein sequence ID" value="TWI70424.1"/>
    <property type="molecule type" value="Genomic_DNA"/>
</dbReference>
<protein>
    <submittedName>
        <fullName evidence="2">Uncharacterized protein</fullName>
    </submittedName>
</protein>
<accession>A0A562RPE5</accession>
<gene>
    <name evidence="2" type="ORF">IQ16_03597</name>
</gene>